<evidence type="ECO:0000313" key="2">
    <source>
        <dbReference type="EMBL" id="TBU62733.1"/>
    </source>
</evidence>
<reference evidence="2 3" key="1">
    <citation type="submission" date="2019-01" db="EMBL/GenBank/DDBJ databases">
        <title>Draft genome sequences of three monokaryotic isolates of the white-rot basidiomycete fungus Dichomitus squalens.</title>
        <authorList>
            <consortium name="DOE Joint Genome Institute"/>
            <person name="Lopez S.C."/>
            <person name="Andreopoulos B."/>
            <person name="Pangilinan J."/>
            <person name="Lipzen A."/>
            <person name="Riley R."/>
            <person name="Ahrendt S."/>
            <person name="Ng V."/>
            <person name="Barry K."/>
            <person name="Daum C."/>
            <person name="Grigoriev I.V."/>
            <person name="Hilden K.S."/>
            <person name="Makela M.R."/>
            <person name="de Vries R.P."/>
        </authorList>
    </citation>
    <scope>NUCLEOTIDE SEQUENCE [LARGE SCALE GENOMIC DNA]</scope>
    <source>
        <strain evidence="2 3">CBS 464.89</strain>
    </source>
</reference>
<feature type="region of interest" description="Disordered" evidence="1">
    <location>
        <begin position="143"/>
        <end position="179"/>
    </location>
</feature>
<feature type="compositionally biased region" description="Pro residues" evidence="1">
    <location>
        <begin position="439"/>
        <end position="449"/>
    </location>
</feature>
<feature type="compositionally biased region" description="Pro residues" evidence="1">
    <location>
        <begin position="349"/>
        <end position="359"/>
    </location>
</feature>
<keyword evidence="3" id="KW-1185">Reference proteome</keyword>
<feature type="region of interest" description="Disordered" evidence="1">
    <location>
        <begin position="309"/>
        <end position="467"/>
    </location>
</feature>
<dbReference type="AlphaFoldDB" id="A0A4Q9Q5M9"/>
<feature type="compositionally biased region" description="Low complexity" evidence="1">
    <location>
        <begin position="231"/>
        <end position="252"/>
    </location>
</feature>
<gene>
    <name evidence="2" type="ORF">BD310DRAFT_810113</name>
</gene>
<feature type="compositionally biased region" description="Basic residues" evidence="1">
    <location>
        <begin position="335"/>
        <end position="344"/>
    </location>
</feature>
<dbReference type="STRING" id="114155.A0A4Q9Q5M9"/>
<feature type="compositionally biased region" description="Basic residues" evidence="1">
    <location>
        <begin position="365"/>
        <end position="375"/>
    </location>
</feature>
<sequence>MHERCPAAVPALSLVMPHPSLPRRRSSMLSSVSDPHTPPPRNSPLPVLSPASNRKSSDSWNSSNYDGADDLEWEWKPEQTRLLSRTLDALPSHLITPFNGPVPPSNLLDKIARGVVHAKGPAEWPHSLRATRAKIVELARLRGKEDTASDTIAEEESTDPGSVQQKPSRGFKRPLHKQSSMDFVPTAAQLDPSDDAIARLSYRLQHTERMIPNPAYHPYARTSPRLRTMGSTASSTTLNSQSSCSSGSKIPRLRRSLSSISNSSDSYIQNPGVDPRVQRIRRTESFAGSALYPPGSPLKCAPSFGSISKRSSDAMSVDFSNRSDVTTSDEEEKLRSKKAKKPRVKACSPTPPATSPPAVSPAKTKQLRRTTKHISKPSSVAAPTDSSRRTSRPKMTLSRNPSILGPELPQPPPARPEHPTPIVKPRSHRKSPSSLSPPSTIPTPSPPSPSRKTPRRTKAPSSGRAIVGRKISFGNMMATHEEENVSLGAGLGLGSAFQLD</sequence>
<feature type="region of interest" description="Disordered" evidence="1">
    <location>
        <begin position="17"/>
        <end position="69"/>
    </location>
</feature>
<protein>
    <submittedName>
        <fullName evidence="2">Uncharacterized protein</fullName>
    </submittedName>
</protein>
<accession>A0A4Q9Q5M9</accession>
<name>A0A4Q9Q5M9_9APHY</name>
<evidence type="ECO:0000313" key="3">
    <source>
        <dbReference type="Proteomes" id="UP000292082"/>
    </source>
</evidence>
<dbReference type="EMBL" id="ML145092">
    <property type="protein sequence ID" value="TBU62733.1"/>
    <property type="molecule type" value="Genomic_DNA"/>
</dbReference>
<evidence type="ECO:0000256" key="1">
    <source>
        <dbReference type="SAM" id="MobiDB-lite"/>
    </source>
</evidence>
<feature type="compositionally biased region" description="Low complexity" evidence="1">
    <location>
        <begin position="52"/>
        <end position="64"/>
    </location>
</feature>
<feature type="region of interest" description="Disordered" evidence="1">
    <location>
        <begin position="226"/>
        <end position="252"/>
    </location>
</feature>
<proteinExistence type="predicted"/>
<organism evidence="2 3">
    <name type="scientific">Dichomitus squalens</name>
    <dbReference type="NCBI Taxonomy" id="114155"/>
    <lineage>
        <taxon>Eukaryota</taxon>
        <taxon>Fungi</taxon>
        <taxon>Dikarya</taxon>
        <taxon>Basidiomycota</taxon>
        <taxon>Agaricomycotina</taxon>
        <taxon>Agaricomycetes</taxon>
        <taxon>Polyporales</taxon>
        <taxon>Polyporaceae</taxon>
        <taxon>Dichomitus</taxon>
    </lineage>
</organism>
<dbReference type="Proteomes" id="UP000292082">
    <property type="component" value="Unassembled WGS sequence"/>
</dbReference>